<sequence>MNSKFVLSQREVALILAAGRTEAQRNQWPVSIAVVDDGGHLLALERLDGCAPIGAYICMEKARTSALGRRESTVYEEMVNNGRNAFLSAPLLTSLEGGVPIIVDGEVIGAVGVSGVKSAQDAQIAKAAVLALQGYS</sequence>
<dbReference type="RefSeq" id="WP_150648447.1">
    <property type="nucleotide sequence ID" value="NZ_CABVIN010000007.1"/>
</dbReference>
<dbReference type="InterPro" id="IPR005624">
    <property type="entry name" value="PduO/GlcC-like"/>
</dbReference>
<dbReference type="AlphaFoldDB" id="A0A5E7NLI7"/>
<accession>A0A5E7NLI7</accession>
<dbReference type="PANTHER" id="PTHR34309">
    <property type="entry name" value="SLR1406 PROTEIN"/>
    <property type="match status" value="1"/>
</dbReference>
<proteinExistence type="predicted"/>
<dbReference type="EMBL" id="CABVIN010000007">
    <property type="protein sequence ID" value="VVP38105.1"/>
    <property type="molecule type" value="Genomic_DNA"/>
</dbReference>
<reference evidence="1 2" key="1">
    <citation type="submission" date="2019-09" db="EMBL/GenBank/DDBJ databases">
        <authorList>
            <person name="Chandra G."/>
            <person name="Truman W A."/>
        </authorList>
    </citation>
    <scope>NUCLEOTIDE SEQUENCE [LARGE SCALE GENOMIC DNA]</scope>
    <source>
        <strain evidence="1">PS896</strain>
    </source>
</reference>
<dbReference type="PANTHER" id="PTHR34309:SF1">
    <property type="entry name" value="PROTEIN GLCG"/>
    <property type="match status" value="1"/>
</dbReference>
<evidence type="ECO:0000313" key="1">
    <source>
        <dbReference type="EMBL" id="VVP38105.1"/>
    </source>
</evidence>
<dbReference type="Proteomes" id="UP000377224">
    <property type="component" value="Unassembled WGS sequence"/>
</dbReference>
<dbReference type="InterPro" id="IPR038084">
    <property type="entry name" value="PduO/GlcC-like_sf"/>
</dbReference>
<name>A0A5E7NLI7_PSEFL</name>
<evidence type="ECO:0008006" key="3">
    <source>
        <dbReference type="Google" id="ProtNLM"/>
    </source>
</evidence>
<evidence type="ECO:0000313" key="2">
    <source>
        <dbReference type="Proteomes" id="UP000377224"/>
    </source>
</evidence>
<dbReference type="Gene3D" id="3.30.450.150">
    <property type="entry name" value="Haem-degrading domain"/>
    <property type="match status" value="1"/>
</dbReference>
<dbReference type="InterPro" id="IPR052517">
    <property type="entry name" value="GlcG_carb_metab_protein"/>
</dbReference>
<organism evidence="1 2">
    <name type="scientific">Pseudomonas fluorescens</name>
    <dbReference type="NCBI Taxonomy" id="294"/>
    <lineage>
        <taxon>Bacteria</taxon>
        <taxon>Pseudomonadati</taxon>
        <taxon>Pseudomonadota</taxon>
        <taxon>Gammaproteobacteria</taxon>
        <taxon>Pseudomonadales</taxon>
        <taxon>Pseudomonadaceae</taxon>
        <taxon>Pseudomonas</taxon>
    </lineage>
</organism>
<protein>
    <recommendedName>
        <fullName evidence="3">GlcG protein</fullName>
    </recommendedName>
</protein>
<dbReference type="Pfam" id="PF03928">
    <property type="entry name" value="HbpS-like"/>
    <property type="match status" value="1"/>
</dbReference>
<dbReference type="SUPFAM" id="SSF143744">
    <property type="entry name" value="GlcG-like"/>
    <property type="match status" value="1"/>
</dbReference>
<gene>
    <name evidence="1" type="ORF">PS896_04708</name>
</gene>